<feature type="region of interest" description="Disordered" evidence="1">
    <location>
        <begin position="206"/>
        <end position="230"/>
    </location>
</feature>
<dbReference type="Proteomes" id="UP000030475">
    <property type="component" value="Unassembled WGS sequence"/>
</dbReference>
<evidence type="ECO:0000256" key="1">
    <source>
        <dbReference type="SAM" id="MobiDB-lite"/>
    </source>
</evidence>
<sequence>MGGEGTRAKAANRRGANRGRPRRGAAFVRSDRGDRDDCGSCGSCGRARVRRDARPRRDVRFAFWRSNARHHSNPRETTPSAASPRSDIARVARLQVCGRASAFGAASARTRTHAGVPRTRRRFGRALFGSLISNGVTSADVMVAAAVADARCRPRSRRVARLRRRSAEGAAKHRHIVRGACMPTVSFGHPPFYFFVHGRDDVRVEASARRQRSRRGNRHRRDAGVDRQRSRQLFMLGR</sequence>
<comment type="caution">
    <text evidence="2">The sequence shown here is derived from an EMBL/GenBank/DDBJ whole genome shotgun (WGS) entry which is preliminary data.</text>
</comment>
<name>A0AA40JAW5_BURPE</name>
<feature type="region of interest" description="Disordered" evidence="1">
    <location>
        <begin position="1"/>
        <end position="40"/>
    </location>
</feature>
<accession>A0AA40JAW5</accession>
<evidence type="ECO:0000313" key="2">
    <source>
        <dbReference type="EMBL" id="KGX06910.1"/>
    </source>
</evidence>
<dbReference type="EMBL" id="JQIM01000010">
    <property type="protein sequence ID" value="KGX06910.1"/>
    <property type="molecule type" value="Genomic_DNA"/>
</dbReference>
<evidence type="ECO:0000313" key="3">
    <source>
        <dbReference type="Proteomes" id="UP000030475"/>
    </source>
</evidence>
<dbReference type="AlphaFoldDB" id="A0AA40JAW5"/>
<reference evidence="2 3" key="1">
    <citation type="submission" date="2014-08" db="EMBL/GenBank/DDBJ databases">
        <authorList>
            <person name="Bunnell A."/>
            <person name="Chain P.S."/>
            <person name="Chertkov O."/>
            <person name="Currie B.J."/>
            <person name="Daligault H.E."/>
            <person name="Davenport K.W."/>
            <person name="Davis C."/>
            <person name="Gleasner C.D."/>
            <person name="Johnson S.L."/>
            <person name="Kaestli M."/>
            <person name="Koren S."/>
            <person name="Kunde Y.A."/>
            <person name="Mayo M."/>
            <person name="McMurry K.K."/>
            <person name="Price E.P."/>
            <person name="Reitenga K.G."/>
            <person name="Robison R."/>
            <person name="Rosovitz M.J."/>
            <person name="Sarovich D.S."/>
            <person name="Teshima H."/>
        </authorList>
    </citation>
    <scope>NUCLEOTIDE SEQUENCE [LARGE SCALE GENOMIC DNA]</scope>
    <source>
        <strain evidence="2 3">MSHR44</strain>
    </source>
</reference>
<feature type="compositionally biased region" description="Basic and acidic residues" evidence="1">
    <location>
        <begin position="29"/>
        <end position="38"/>
    </location>
</feature>
<gene>
    <name evidence="2" type="ORF">Y036_3496</name>
</gene>
<feature type="compositionally biased region" description="Basic residues" evidence="1">
    <location>
        <begin position="10"/>
        <end position="23"/>
    </location>
</feature>
<organism evidence="2 3">
    <name type="scientific">Burkholderia pseudomallei</name>
    <name type="common">Pseudomonas pseudomallei</name>
    <dbReference type="NCBI Taxonomy" id="28450"/>
    <lineage>
        <taxon>Bacteria</taxon>
        <taxon>Pseudomonadati</taxon>
        <taxon>Pseudomonadota</taxon>
        <taxon>Betaproteobacteria</taxon>
        <taxon>Burkholderiales</taxon>
        <taxon>Burkholderiaceae</taxon>
        <taxon>Burkholderia</taxon>
        <taxon>pseudomallei group</taxon>
    </lineage>
</organism>
<feature type="compositionally biased region" description="Basic residues" evidence="1">
    <location>
        <begin position="209"/>
        <end position="221"/>
    </location>
</feature>
<proteinExistence type="predicted"/>
<protein>
    <submittedName>
        <fullName evidence="2">Uncharacterized protein</fullName>
    </submittedName>
</protein>